<feature type="domain" description="C-type lectin" evidence="1">
    <location>
        <begin position="21"/>
        <end position="138"/>
    </location>
</feature>
<dbReference type="CDD" id="cd00037">
    <property type="entry name" value="CLECT"/>
    <property type="match status" value="1"/>
</dbReference>
<dbReference type="InterPro" id="IPR001304">
    <property type="entry name" value="C-type_lectin-like"/>
</dbReference>
<sequence length="141" mass="15955">MFISWGLSLGEKRCPRGWTLSYGRCYIFVPTAMTWPDAEKNCQSLGGNLASVHHDIDYQVVQNVIYIVKGTGPAWIGGTNWRWTDGTPFNFSNWGIGQPDNYQGNENCLQISTEGKSPKCRRFWDDLNCQTPLPFVCAKKV</sequence>
<dbReference type="SUPFAM" id="SSF56436">
    <property type="entry name" value="C-type lectin-like"/>
    <property type="match status" value="1"/>
</dbReference>
<dbReference type="Proteomes" id="UP000261640">
    <property type="component" value="Unplaced"/>
</dbReference>
<dbReference type="SMART" id="SM00034">
    <property type="entry name" value="CLECT"/>
    <property type="match status" value="1"/>
</dbReference>
<dbReference type="GeneTree" id="ENSGT01150000286973"/>
<dbReference type="InterPro" id="IPR016186">
    <property type="entry name" value="C-type_lectin-like/link_sf"/>
</dbReference>
<accession>A0A3Q3LR21</accession>
<evidence type="ECO:0000313" key="2">
    <source>
        <dbReference type="Ensembl" id="ENSMAMP00000011819.2"/>
    </source>
</evidence>
<dbReference type="Ensembl" id="ENSMAMT00000012137.2">
    <property type="protein sequence ID" value="ENSMAMP00000011819.2"/>
    <property type="gene ID" value="ENSMAMG00000007989.2"/>
</dbReference>
<dbReference type="PANTHER" id="PTHR22803">
    <property type="entry name" value="MANNOSE, PHOSPHOLIPASE, LECTIN RECEPTOR RELATED"/>
    <property type="match status" value="1"/>
</dbReference>
<organism evidence="2 3">
    <name type="scientific">Mastacembelus armatus</name>
    <name type="common">zig-zag eel</name>
    <dbReference type="NCBI Taxonomy" id="205130"/>
    <lineage>
        <taxon>Eukaryota</taxon>
        <taxon>Metazoa</taxon>
        <taxon>Chordata</taxon>
        <taxon>Craniata</taxon>
        <taxon>Vertebrata</taxon>
        <taxon>Euteleostomi</taxon>
        <taxon>Actinopterygii</taxon>
        <taxon>Neopterygii</taxon>
        <taxon>Teleostei</taxon>
        <taxon>Neoteleostei</taxon>
        <taxon>Acanthomorphata</taxon>
        <taxon>Anabantaria</taxon>
        <taxon>Synbranchiformes</taxon>
        <taxon>Mastacembelidae</taxon>
        <taxon>Mastacembelus</taxon>
    </lineage>
</organism>
<proteinExistence type="predicted"/>
<dbReference type="PROSITE" id="PS50041">
    <property type="entry name" value="C_TYPE_LECTIN_2"/>
    <property type="match status" value="1"/>
</dbReference>
<dbReference type="InParanoid" id="A0A3Q3LR21"/>
<name>A0A3Q3LR21_9TELE</name>
<dbReference type="InterPro" id="IPR016187">
    <property type="entry name" value="CTDL_fold"/>
</dbReference>
<protein>
    <submittedName>
        <fullName evidence="2">Ladderlectin-like</fullName>
    </submittedName>
</protein>
<keyword evidence="3" id="KW-1185">Reference proteome</keyword>
<dbReference type="Pfam" id="PF00059">
    <property type="entry name" value="Lectin_C"/>
    <property type="match status" value="1"/>
</dbReference>
<evidence type="ECO:0000259" key="1">
    <source>
        <dbReference type="PROSITE" id="PS50041"/>
    </source>
</evidence>
<evidence type="ECO:0000313" key="3">
    <source>
        <dbReference type="Proteomes" id="UP000261640"/>
    </source>
</evidence>
<dbReference type="InterPro" id="IPR050111">
    <property type="entry name" value="C-type_lectin/snaclec_domain"/>
</dbReference>
<dbReference type="AlphaFoldDB" id="A0A3Q3LR21"/>
<dbReference type="Gene3D" id="3.10.100.10">
    <property type="entry name" value="Mannose-Binding Protein A, subunit A"/>
    <property type="match status" value="1"/>
</dbReference>
<reference evidence="2" key="1">
    <citation type="submission" date="2025-08" db="UniProtKB">
        <authorList>
            <consortium name="Ensembl"/>
        </authorList>
    </citation>
    <scope>IDENTIFICATION</scope>
</reference>
<dbReference type="STRING" id="205130.ENSMAMP00000011819"/>
<reference evidence="2" key="2">
    <citation type="submission" date="2025-09" db="UniProtKB">
        <authorList>
            <consortium name="Ensembl"/>
        </authorList>
    </citation>
    <scope>IDENTIFICATION</scope>
</reference>